<evidence type="ECO:0000259" key="3">
    <source>
        <dbReference type="Pfam" id="PF07338"/>
    </source>
</evidence>
<evidence type="ECO:0000313" key="4">
    <source>
        <dbReference type="EMBL" id="KFD22308.1"/>
    </source>
</evidence>
<name>A0A085JPB2_9GAMM</name>
<evidence type="ECO:0000256" key="1">
    <source>
        <dbReference type="ARBA" id="ARBA00022729"/>
    </source>
</evidence>
<dbReference type="eggNOG" id="ENOG5032ZBU">
    <property type="taxonomic scope" value="Bacteria"/>
</dbReference>
<proteinExistence type="predicted"/>
<protein>
    <recommendedName>
        <fullName evidence="3">YdgH/BhsA/McbA-like domain-containing protein</fullName>
    </recommendedName>
</protein>
<feature type="signal peptide" evidence="2">
    <location>
        <begin position="1"/>
        <end position="22"/>
    </location>
</feature>
<keyword evidence="1 2" id="KW-0732">Signal</keyword>
<dbReference type="InterPro" id="IPR010854">
    <property type="entry name" value="YdgH/BhsA/McbA-like_dom"/>
</dbReference>
<dbReference type="EMBL" id="JMPR01000008">
    <property type="protein sequence ID" value="KFD22308.1"/>
    <property type="molecule type" value="Genomic_DNA"/>
</dbReference>
<reference evidence="4 5" key="1">
    <citation type="submission" date="2014-05" db="EMBL/GenBank/DDBJ databases">
        <title>ATOL: Assembling a taxonomically balanced genome-scale reconstruction of the evolutionary history of the Enterobacteriaceae.</title>
        <authorList>
            <person name="Plunkett G.III."/>
            <person name="Neeno-Eckwall E.C."/>
            <person name="Glasner J.D."/>
            <person name="Perna N.T."/>
        </authorList>
    </citation>
    <scope>NUCLEOTIDE SEQUENCE [LARGE SCALE GENOMIC DNA]</scope>
    <source>
        <strain evidence="4 5">ATCC 33301</strain>
    </source>
</reference>
<dbReference type="Gene3D" id="3.30.1660.10">
    <property type="entry name" value="Flavin-binding protein dodecin"/>
    <property type="match status" value="1"/>
</dbReference>
<comment type="caution">
    <text evidence="4">The sequence shown here is derived from an EMBL/GenBank/DDBJ whole genome shotgun (WGS) entry which is preliminary data.</text>
</comment>
<evidence type="ECO:0000256" key="2">
    <source>
        <dbReference type="SAM" id="SignalP"/>
    </source>
</evidence>
<dbReference type="InterPro" id="IPR036275">
    <property type="entry name" value="YdgH-like_sf"/>
</dbReference>
<dbReference type="RefSeq" id="WP_029991061.1">
    <property type="nucleotide sequence ID" value="NZ_ATMJ01000038.1"/>
</dbReference>
<dbReference type="AlphaFoldDB" id="A0A085JPB2"/>
<dbReference type="Pfam" id="PF07338">
    <property type="entry name" value="YdgH_BhsA-like"/>
    <property type="match status" value="1"/>
</dbReference>
<accession>A0A085JPB2</accession>
<gene>
    <name evidence="4" type="ORF">GTPT_0482</name>
</gene>
<sequence length="71" mass="7198">MKTIATLFTVAALSALSFGASAEMISATGSTLDSAQSQIAAQAKADGASSYTITSAHTHNGVYMTAEINNK</sequence>
<keyword evidence="5" id="KW-1185">Reference proteome</keyword>
<feature type="domain" description="YdgH/BhsA/McbA-like" evidence="3">
    <location>
        <begin position="22"/>
        <end position="68"/>
    </location>
</feature>
<dbReference type="Proteomes" id="UP000028602">
    <property type="component" value="Unassembled WGS sequence"/>
</dbReference>
<feature type="chain" id="PRO_5001793576" description="YdgH/BhsA/McbA-like domain-containing protein" evidence="2">
    <location>
        <begin position="23"/>
        <end position="71"/>
    </location>
</feature>
<dbReference type="InterPro" id="IPR025543">
    <property type="entry name" value="Dodecin-like"/>
</dbReference>
<dbReference type="SUPFAM" id="SSF159871">
    <property type="entry name" value="YdgH-like"/>
    <property type="match status" value="1"/>
</dbReference>
<organism evidence="4 5">
    <name type="scientific">Tatumella ptyseos ATCC 33301</name>
    <dbReference type="NCBI Taxonomy" id="1005995"/>
    <lineage>
        <taxon>Bacteria</taxon>
        <taxon>Pseudomonadati</taxon>
        <taxon>Pseudomonadota</taxon>
        <taxon>Gammaproteobacteria</taxon>
        <taxon>Enterobacterales</taxon>
        <taxon>Erwiniaceae</taxon>
        <taxon>Tatumella</taxon>
    </lineage>
</organism>
<evidence type="ECO:0000313" key="5">
    <source>
        <dbReference type="Proteomes" id="UP000028602"/>
    </source>
</evidence>